<keyword evidence="1" id="KW-0119">Carbohydrate metabolism</keyword>
<sequence length="260" mass="30377">MTQYVFLGHDVDWRKQGASLEHIMARKERFEPAVLEECDKKNPYYNIPDYMEIEEKFGVKSTYFFRTKYEDGDFTDYEDDIGSLIDGGWEVGLHLDPSSINETKKILEEKTKLESISKTEIKSNRVHYLGFNDDLPNKLQELGFVYDSSVRRSKDRIDENEMGYLKYGNLIEFPITIMDAYLFTHMKIKEEQIIPTFESTLKLGRKVNDSFNVITVIWHDNVLKMKGGRMYKEILECLTSQDDVSILRGIDLASMINSKE</sequence>
<dbReference type="AlphaFoldDB" id="A0A075HJG2"/>
<proteinExistence type="predicted"/>
<organism evidence="1">
    <name type="scientific">uncultured marine thaumarchaeote KM3_67_E04</name>
    <dbReference type="NCBI Taxonomy" id="1456236"/>
    <lineage>
        <taxon>Archaea</taxon>
        <taxon>Nitrososphaerota</taxon>
        <taxon>environmental samples</taxon>
    </lineage>
</organism>
<keyword evidence="1" id="KW-0378">Hydrolase</keyword>
<evidence type="ECO:0000313" key="1">
    <source>
        <dbReference type="EMBL" id="AIF14547.1"/>
    </source>
</evidence>
<name>A0A075HJG2_9ARCH</name>
<keyword evidence="1" id="KW-0624">Polysaccharide degradation</keyword>
<protein>
    <submittedName>
        <fullName evidence="1">Putative xylanase/chitin deacetylase</fullName>
    </submittedName>
</protein>
<accession>A0A075HJG2</accession>
<dbReference type="GO" id="GO:0045493">
    <property type="term" value="P:xylan catabolic process"/>
    <property type="evidence" value="ECO:0007669"/>
    <property type="project" value="UniProtKB-KW"/>
</dbReference>
<keyword evidence="1" id="KW-0326">Glycosidase</keyword>
<dbReference type="Gene3D" id="3.20.20.370">
    <property type="entry name" value="Glycoside hydrolase/deacetylase"/>
    <property type="match status" value="1"/>
</dbReference>
<keyword evidence="1" id="KW-0858">Xylan degradation</keyword>
<dbReference type="InterPro" id="IPR011330">
    <property type="entry name" value="Glyco_hydro/deAcase_b/a-brl"/>
</dbReference>
<dbReference type="GO" id="GO:0016798">
    <property type="term" value="F:hydrolase activity, acting on glycosyl bonds"/>
    <property type="evidence" value="ECO:0007669"/>
    <property type="project" value="UniProtKB-KW"/>
</dbReference>
<dbReference type="EMBL" id="KF901004">
    <property type="protein sequence ID" value="AIF14547.1"/>
    <property type="molecule type" value="Genomic_DNA"/>
</dbReference>
<reference evidence="1" key="1">
    <citation type="journal article" date="2014" name="Genome Biol. Evol.">
        <title>Pangenome evidence for extensive interdomain horizontal transfer affecting lineage core and shell genes in uncultured planktonic thaumarchaeota and euryarchaeota.</title>
        <authorList>
            <person name="Deschamps P."/>
            <person name="Zivanovic Y."/>
            <person name="Moreira D."/>
            <person name="Rodriguez-Valera F."/>
            <person name="Lopez-Garcia P."/>
        </authorList>
    </citation>
    <scope>NUCLEOTIDE SEQUENCE</scope>
</reference>
<dbReference type="SUPFAM" id="SSF88713">
    <property type="entry name" value="Glycoside hydrolase/deacetylase"/>
    <property type="match status" value="1"/>
</dbReference>